<protein>
    <submittedName>
        <fullName evidence="2">Uncharacterized protein</fullName>
    </submittedName>
</protein>
<dbReference type="OrthoDB" id="5978461at2759"/>
<feature type="region of interest" description="Disordered" evidence="1">
    <location>
        <begin position="151"/>
        <end position="214"/>
    </location>
</feature>
<comment type="caution">
    <text evidence="2">The sequence shown here is derived from an EMBL/GenBank/DDBJ whole genome shotgun (WGS) entry which is preliminary data.</text>
</comment>
<evidence type="ECO:0000313" key="2">
    <source>
        <dbReference type="EMBL" id="RMX58684.1"/>
    </source>
</evidence>
<dbReference type="Proteomes" id="UP000275408">
    <property type="component" value="Unassembled WGS sequence"/>
</dbReference>
<sequence length="242" mass="26670">MTTSNDCLTVPLTRKFGSMPALAQKSATSLDFHDEGFKPRRVSGSSDPEKTGTTLCESQGVHGLPLLKVSFETPANSAYGADIWRENGRHTTLGVSRMDASESKTPNKGTRAFGSAGKWKPDEALTFLPSRYSEWFNRSSSLNYRIGVKTADTSAKPQAQQSRGQNRTANTGQTAKGMKARKSLLRRKTDTPKKTATTDNDGEKYSQVTPLNRVGNSQDYRQKCIQWLQSLPDTNTLAMNLR</sequence>
<accession>A0A3M6UYS7</accession>
<feature type="region of interest" description="Disordered" evidence="1">
    <location>
        <begin position="96"/>
        <end position="115"/>
    </location>
</feature>
<feature type="compositionally biased region" description="Polar residues" evidence="1">
    <location>
        <begin position="151"/>
        <end position="174"/>
    </location>
</feature>
<name>A0A3M6UYS7_POCDA</name>
<dbReference type="EMBL" id="RCHS01000471">
    <property type="protein sequence ID" value="RMX58684.1"/>
    <property type="molecule type" value="Genomic_DNA"/>
</dbReference>
<feature type="region of interest" description="Disordered" evidence="1">
    <location>
        <begin position="32"/>
        <end position="52"/>
    </location>
</feature>
<proteinExistence type="predicted"/>
<gene>
    <name evidence="2" type="ORF">pdam_00019443</name>
</gene>
<evidence type="ECO:0000313" key="3">
    <source>
        <dbReference type="Proteomes" id="UP000275408"/>
    </source>
</evidence>
<feature type="compositionally biased region" description="Polar residues" evidence="1">
    <location>
        <begin position="43"/>
        <end position="52"/>
    </location>
</feature>
<keyword evidence="3" id="KW-1185">Reference proteome</keyword>
<reference evidence="2 3" key="1">
    <citation type="journal article" date="2018" name="Sci. Rep.">
        <title>Comparative analysis of the Pocillopora damicornis genome highlights role of immune system in coral evolution.</title>
        <authorList>
            <person name="Cunning R."/>
            <person name="Bay R.A."/>
            <person name="Gillette P."/>
            <person name="Baker A.C."/>
            <person name="Traylor-Knowles N."/>
        </authorList>
    </citation>
    <scope>NUCLEOTIDE SEQUENCE [LARGE SCALE GENOMIC DNA]</scope>
    <source>
        <strain evidence="2">RSMAS</strain>
        <tissue evidence="2">Whole animal</tissue>
    </source>
</reference>
<evidence type="ECO:0000256" key="1">
    <source>
        <dbReference type="SAM" id="MobiDB-lite"/>
    </source>
</evidence>
<organism evidence="2 3">
    <name type="scientific">Pocillopora damicornis</name>
    <name type="common">Cauliflower coral</name>
    <name type="synonym">Millepora damicornis</name>
    <dbReference type="NCBI Taxonomy" id="46731"/>
    <lineage>
        <taxon>Eukaryota</taxon>
        <taxon>Metazoa</taxon>
        <taxon>Cnidaria</taxon>
        <taxon>Anthozoa</taxon>
        <taxon>Hexacorallia</taxon>
        <taxon>Scleractinia</taxon>
        <taxon>Astrocoeniina</taxon>
        <taxon>Pocilloporidae</taxon>
        <taxon>Pocillopora</taxon>
    </lineage>
</organism>
<dbReference type="AlphaFoldDB" id="A0A3M6UYS7"/>